<dbReference type="Pfam" id="PF00903">
    <property type="entry name" value="Glyoxalase"/>
    <property type="match status" value="1"/>
</dbReference>
<dbReference type="InterPro" id="IPR037523">
    <property type="entry name" value="VOC_core"/>
</dbReference>
<name>A0A919S5W6_9ACTN</name>
<sequence length="119" mass="12677">MAFTEAFPVITVTDLPAAVAFYRDGLGFAEQYRFPAEGEPVFVTLRLGTSELGIGADTTAGYELCVYADDCDEAVARLRSAGAEILAEPADQPWGERLARAVDPGGHKLMILSKLSGLP</sequence>
<keyword evidence="2" id="KW-0560">Oxidoreductase</keyword>
<dbReference type="Gene3D" id="3.30.720.120">
    <property type="match status" value="1"/>
</dbReference>
<dbReference type="AlphaFoldDB" id="A0A919S5W6"/>
<keyword evidence="2" id="KW-0223">Dioxygenase</keyword>
<organism evidence="2 3">
    <name type="scientific">Actinoplanes auranticolor</name>
    <dbReference type="NCBI Taxonomy" id="47988"/>
    <lineage>
        <taxon>Bacteria</taxon>
        <taxon>Bacillati</taxon>
        <taxon>Actinomycetota</taxon>
        <taxon>Actinomycetes</taxon>
        <taxon>Micromonosporales</taxon>
        <taxon>Micromonosporaceae</taxon>
        <taxon>Actinoplanes</taxon>
    </lineage>
</organism>
<dbReference type="InterPro" id="IPR029068">
    <property type="entry name" value="Glyas_Bleomycin-R_OHBP_Dase"/>
</dbReference>
<dbReference type="Gene3D" id="3.30.720.110">
    <property type="match status" value="1"/>
</dbReference>
<dbReference type="EMBL" id="BOQL01000014">
    <property type="protein sequence ID" value="GIM64878.1"/>
    <property type="molecule type" value="Genomic_DNA"/>
</dbReference>
<dbReference type="Proteomes" id="UP000681340">
    <property type="component" value="Unassembled WGS sequence"/>
</dbReference>
<evidence type="ECO:0000313" key="2">
    <source>
        <dbReference type="EMBL" id="GIM64878.1"/>
    </source>
</evidence>
<accession>A0A919S5W6</accession>
<feature type="domain" description="VOC" evidence="1">
    <location>
        <begin position="4"/>
        <end position="114"/>
    </location>
</feature>
<dbReference type="SUPFAM" id="SSF54593">
    <property type="entry name" value="Glyoxalase/Bleomycin resistance protein/Dihydroxybiphenyl dioxygenase"/>
    <property type="match status" value="1"/>
</dbReference>
<evidence type="ECO:0000313" key="3">
    <source>
        <dbReference type="Proteomes" id="UP000681340"/>
    </source>
</evidence>
<gene>
    <name evidence="2" type="ORF">Aau02nite_13290</name>
</gene>
<dbReference type="GO" id="GO:0051213">
    <property type="term" value="F:dioxygenase activity"/>
    <property type="evidence" value="ECO:0007669"/>
    <property type="project" value="UniProtKB-KW"/>
</dbReference>
<evidence type="ECO:0000259" key="1">
    <source>
        <dbReference type="PROSITE" id="PS51819"/>
    </source>
</evidence>
<reference evidence="2" key="1">
    <citation type="submission" date="2021-03" db="EMBL/GenBank/DDBJ databases">
        <title>Whole genome shotgun sequence of Actinoplanes auranticolor NBRC 12245.</title>
        <authorList>
            <person name="Komaki H."/>
            <person name="Tamura T."/>
        </authorList>
    </citation>
    <scope>NUCLEOTIDE SEQUENCE</scope>
    <source>
        <strain evidence="2">NBRC 12245</strain>
    </source>
</reference>
<dbReference type="PROSITE" id="PS51819">
    <property type="entry name" value="VOC"/>
    <property type="match status" value="1"/>
</dbReference>
<protein>
    <submittedName>
        <fullName evidence="2">Extradiol dioxygenase</fullName>
    </submittedName>
</protein>
<keyword evidence="3" id="KW-1185">Reference proteome</keyword>
<comment type="caution">
    <text evidence="2">The sequence shown here is derived from an EMBL/GenBank/DDBJ whole genome shotgun (WGS) entry which is preliminary data.</text>
</comment>
<dbReference type="PANTHER" id="PTHR34109">
    <property type="entry name" value="BNAUNNG04460D PROTEIN-RELATED"/>
    <property type="match status" value="1"/>
</dbReference>
<proteinExistence type="predicted"/>
<dbReference type="RefSeq" id="WP_212987405.1">
    <property type="nucleotide sequence ID" value="NZ_BAABEA010000003.1"/>
</dbReference>
<dbReference type="InterPro" id="IPR004360">
    <property type="entry name" value="Glyas_Fos-R_dOase_dom"/>
</dbReference>